<dbReference type="EMBL" id="KV442162">
    <property type="protein sequence ID" value="OAQ22472.1"/>
    <property type="molecule type" value="Genomic_DNA"/>
</dbReference>
<evidence type="ECO:0000313" key="3">
    <source>
        <dbReference type="Proteomes" id="UP000078512"/>
    </source>
</evidence>
<name>A0A197JBI6_9FUNG</name>
<keyword evidence="1" id="KW-0732">Signal</keyword>
<accession>A0A197JBI6</accession>
<sequence length="169" mass="18499">MLFSLISSVLLALLSLTSALQFPFSEQKPLNSKLEDLAKDFDHEVHLMIFEAAENSVPRIGDTLSAFMSQSSCLDVDWKLISVRVCPGSAGLVVDAKFMGLNLVNVNCPDLRREECNLTISGNQVSGLAKVKFSCRAGKTHIGFDWCPPFWKIWGGCQDAGWGSLAIDC</sequence>
<evidence type="ECO:0008006" key="4">
    <source>
        <dbReference type="Google" id="ProtNLM"/>
    </source>
</evidence>
<reference evidence="2 3" key="1">
    <citation type="submission" date="2016-05" db="EMBL/GenBank/DDBJ databases">
        <title>Genome sequencing reveals origins of a unique bacterial endosymbiosis in the earliest lineages of terrestrial Fungi.</title>
        <authorList>
            <consortium name="DOE Joint Genome Institute"/>
            <person name="Uehling J."/>
            <person name="Gryganskyi A."/>
            <person name="Hameed K."/>
            <person name="Tschaplinski T."/>
            <person name="Misztal P."/>
            <person name="Wu S."/>
            <person name="Desiro A."/>
            <person name="Vande Pol N."/>
            <person name="Du Z.-Y."/>
            <person name="Zienkiewicz A."/>
            <person name="Zienkiewicz K."/>
            <person name="Morin E."/>
            <person name="Tisserant E."/>
            <person name="Splivallo R."/>
            <person name="Hainaut M."/>
            <person name="Henrissat B."/>
            <person name="Ohm R."/>
            <person name="Kuo A."/>
            <person name="Yan J."/>
            <person name="Lipzen A."/>
            <person name="Nolan M."/>
            <person name="Labutti K."/>
            <person name="Barry K."/>
            <person name="Goldstein A."/>
            <person name="Labbe J."/>
            <person name="Schadt C."/>
            <person name="Tuskan G."/>
            <person name="Grigoriev I."/>
            <person name="Martin F."/>
            <person name="Vilgalys R."/>
            <person name="Bonito G."/>
        </authorList>
    </citation>
    <scope>NUCLEOTIDE SEQUENCE [LARGE SCALE GENOMIC DNA]</scope>
    <source>
        <strain evidence="2 3">AG-77</strain>
    </source>
</reference>
<keyword evidence="3" id="KW-1185">Reference proteome</keyword>
<feature type="signal peptide" evidence="1">
    <location>
        <begin position="1"/>
        <end position="19"/>
    </location>
</feature>
<proteinExistence type="predicted"/>
<organism evidence="2 3">
    <name type="scientific">Linnemannia elongata AG-77</name>
    <dbReference type="NCBI Taxonomy" id="1314771"/>
    <lineage>
        <taxon>Eukaryota</taxon>
        <taxon>Fungi</taxon>
        <taxon>Fungi incertae sedis</taxon>
        <taxon>Mucoromycota</taxon>
        <taxon>Mortierellomycotina</taxon>
        <taxon>Mortierellomycetes</taxon>
        <taxon>Mortierellales</taxon>
        <taxon>Mortierellaceae</taxon>
        <taxon>Linnemannia</taxon>
    </lineage>
</organism>
<dbReference type="AlphaFoldDB" id="A0A197JBI6"/>
<gene>
    <name evidence="2" type="ORF">K457DRAFT_131250</name>
</gene>
<protein>
    <recommendedName>
        <fullName evidence="4">SRCR domain-containing protein</fullName>
    </recommendedName>
</protein>
<evidence type="ECO:0000313" key="2">
    <source>
        <dbReference type="EMBL" id="OAQ22472.1"/>
    </source>
</evidence>
<feature type="chain" id="PRO_5008275768" description="SRCR domain-containing protein" evidence="1">
    <location>
        <begin position="20"/>
        <end position="169"/>
    </location>
</feature>
<dbReference type="Proteomes" id="UP000078512">
    <property type="component" value="Unassembled WGS sequence"/>
</dbReference>
<evidence type="ECO:0000256" key="1">
    <source>
        <dbReference type="SAM" id="SignalP"/>
    </source>
</evidence>